<dbReference type="Gene3D" id="2.60.120.200">
    <property type="match status" value="1"/>
</dbReference>
<dbReference type="EC" id="3.2.1.6" evidence="3"/>
<evidence type="ECO:0000256" key="1">
    <source>
        <dbReference type="SAM" id="SignalP"/>
    </source>
</evidence>
<feature type="chain" id="PRO_5012881871" evidence="1">
    <location>
        <begin position="22"/>
        <end position="329"/>
    </location>
</feature>
<dbReference type="EMBL" id="KT207817">
    <property type="protein sequence ID" value="ALP06204.1"/>
    <property type="molecule type" value="mRNA"/>
</dbReference>
<name>A0A1I9KGS2_9BASI</name>
<evidence type="ECO:0000313" key="3">
    <source>
        <dbReference type="EMBL" id="ALP06204.1"/>
    </source>
</evidence>
<evidence type="ECO:0000259" key="2">
    <source>
        <dbReference type="PROSITE" id="PS51762"/>
    </source>
</evidence>
<feature type="signal peptide" evidence="1">
    <location>
        <begin position="1"/>
        <end position="21"/>
    </location>
</feature>
<dbReference type="InterPro" id="IPR050546">
    <property type="entry name" value="Glycosyl_Hydrlase_16"/>
</dbReference>
<dbReference type="SUPFAM" id="SSF49899">
    <property type="entry name" value="Concanavalin A-like lectins/glucanases"/>
    <property type="match status" value="1"/>
</dbReference>
<dbReference type="PANTHER" id="PTHR10963:SF24">
    <property type="entry name" value="GLYCOSIDASE C21B10.07-RELATED"/>
    <property type="match status" value="1"/>
</dbReference>
<dbReference type="GO" id="GO:0009251">
    <property type="term" value="P:glucan catabolic process"/>
    <property type="evidence" value="ECO:0007669"/>
    <property type="project" value="TreeGrafter"/>
</dbReference>
<reference evidence="3" key="1">
    <citation type="submission" date="2015-06" db="EMBL/GenBank/DDBJ databases">
        <title>Structural and functional analysis of a novel psychrophilic b-glucanase from Glaciozyma antarctica PI12.</title>
        <authorList>
            <person name="Mohammadi S."/>
        </authorList>
    </citation>
    <scope>NUCLEOTIDE SEQUENCE</scope>
</reference>
<accession>A0A1I9KGS2</accession>
<dbReference type="InterPro" id="IPR000757">
    <property type="entry name" value="Beta-glucanase-like"/>
</dbReference>
<organism evidence="3">
    <name type="scientific">Glaciozyma antarctica</name>
    <dbReference type="NCBI Taxonomy" id="105987"/>
    <lineage>
        <taxon>Eukaryota</taxon>
        <taxon>Fungi</taxon>
        <taxon>Dikarya</taxon>
        <taxon>Basidiomycota</taxon>
        <taxon>Pucciniomycotina</taxon>
        <taxon>Microbotryomycetes</taxon>
        <taxon>Kriegeriales</taxon>
        <taxon>Camptobasidiaceae</taxon>
        <taxon>Glaciozyma</taxon>
    </lineage>
</organism>
<proteinExistence type="evidence at transcript level"/>
<protein>
    <submittedName>
        <fullName evidence="3">Endo-1,3(4)-beta-glucanase</fullName>
        <ecNumber evidence="3">3.2.1.6</ecNumber>
    </submittedName>
</protein>
<keyword evidence="1" id="KW-0732">Signal</keyword>
<dbReference type="AlphaFoldDB" id="A0A1I9KGS2"/>
<sequence length="329" mass="35554">MRFTGALGLLSLLLASDLVQGAHVYRLKSKVKGSSLLKAFSFETGHADNNGRANYLSLKSAKSNGLISTNKKGAVTLKVSTKNGQTYRDSQRLVSKTAYSKGGLFIFDVAHIPTGCGLWPAIWMVGPNWPSGGEIDIIEGVHAITQNSMSTHTGSGCVQQTSGFSGKFMMNTQLRNQCDIYQTSAQGCGVRSSSKSSYGAPFNNKGGGVYAVQWDSNGIKTYHWSRKSIPADVKAGKPKPSSKWGKPDNFVHYSKCSPYKHFKELRIVINSNLCGTWGSGVWSQDLSYAGSPGSCKAKTGYSTCEAFVKSKGSAFKDAYWKINSIAVYK</sequence>
<dbReference type="CDD" id="cd02181">
    <property type="entry name" value="GH16_fungal_Lam16A_glucanase"/>
    <property type="match status" value="1"/>
</dbReference>
<dbReference type="Pfam" id="PF26113">
    <property type="entry name" value="GH16_XgeA"/>
    <property type="match status" value="1"/>
</dbReference>
<keyword evidence="3" id="KW-0326">Glycosidase</keyword>
<dbReference type="InterPro" id="IPR013320">
    <property type="entry name" value="ConA-like_dom_sf"/>
</dbReference>
<dbReference type="PANTHER" id="PTHR10963">
    <property type="entry name" value="GLYCOSYL HYDROLASE-RELATED"/>
    <property type="match status" value="1"/>
</dbReference>
<keyword evidence="3" id="KW-0378">Hydrolase</keyword>
<dbReference type="PROSITE" id="PS51762">
    <property type="entry name" value="GH16_2"/>
    <property type="match status" value="1"/>
</dbReference>
<feature type="domain" description="GH16" evidence="2">
    <location>
        <begin position="35"/>
        <end position="262"/>
    </location>
</feature>
<dbReference type="GO" id="GO:0052861">
    <property type="term" value="F:endo-1,3(4)-beta-glucanase activity"/>
    <property type="evidence" value="ECO:0007669"/>
    <property type="project" value="UniProtKB-EC"/>
</dbReference>